<dbReference type="Pfam" id="PF01256">
    <property type="entry name" value="Carb_kinase"/>
    <property type="match status" value="1"/>
</dbReference>
<proteinExistence type="inferred from homology"/>
<dbReference type="PROSITE" id="PS51383">
    <property type="entry name" value="YJEF_C_3"/>
    <property type="match status" value="1"/>
</dbReference>
<evidence type="ECO:0000256" key="7">
    <source>
        <dbReference type="ARBA" id="ARBA00022857"/>
    </source>
</evidence>
<feature type="binding site" evidence="13">
    <location>
        <position position="506"/>
    </location>
    <ligand>
        <name>(6S)-NADPHX</name>
        <dbReference type="ChEBI" id="CHEBI:64076"/>
    </ligand>
</feature>
<evidence type="ECO:0000313" key="17">
    <source>
        <dbReference type="EMBL" id="GMA88092.1"/>
    </source>
</evidence>
<evidence type="ECO:0000313" key="18">
    <source>
        <dbReference type="Proteomes" id="UP001157017"/>
    </source>
</evidence>
<reference evidence="18" key="1">
    <citation type="journal article" date="2019" name="Int. J. Syst. Evol. Microbiol.">
        <title>The Global Catalogue of Microorganisms (GCM) 10K type strain sequencing project: providing services to taxonomists for standard genome sequencing and annotation.</title>
        <authorList>
            <consortium name="The Broad Institute Genomics Platform"/>
            <consortium name="The Broad Institute Genome Sequencing Center for Infectious Disease"/>
            <person name="Wu L."/>
            <person name="Ma J."/>
        </authorList>
    </citation>
    <scope>NUCLEOTIDE SEQUENCE [LARGE SCALE GENOMIC DNA]</scope>
    <source>
        <strain evidence="18">NBRC 108730</strain>
    </source>
</reference>
<evidence type="ECO:0000256" key="8">
    <source>
        <dbReference type="ARBA" id="ARBA00023027"/>
    </source>
</evidence>
<dbReference type="SUPFAM" id="SSF64153">
    <property type="entry name" value="YjeF N-terminal domain-like"/>
    <property type="match status" value="1"/>
</dbReference>
<dbReference type="InterPro" id="IPR037143">
    <property type="entry name" value="4-PPantetheinyl_Trfase_dom_sf"/>
</dbReference>
<dbReference type="SUPFAM" id="SSF53697">
    <property type="entry name" value="SIS domain"/>
    <property type="match status" value="1"/>
</dbReference>
<dbReference type="EC" id="4.2.1.136" evidence="13"/>
<evidence type="ECO:0000256" key="11">
    <source>
        <dbReference type="ARBA" id="ARBA00048238"/>
    </source>
</evidence>
<comment type="function">
    <text evidence="10">Bifunctional enzyme that catalyzes the epimerization of the S- and R-forms of NAD(P)HX and the dehydration of the S-form of NAD(P)HX at the expense of ADP, which is converted to AMP. This allows the repair of both epimers of NAD(P)HX, a damaged form of NAD(P)H that is a result of enzymatic or heat-dependent hydration.</text>
</comment>
<dbReference type="Gene3D" id="3.40.50.10260">
    <property type="entry name" value="YjeF N-terminal domain"/>
    <property type="match status" value="1"/>
</dbReference>
<comment type="subunit">
    <text evidence="13">Homotetramer.</text>
</comment>
<feature type="compositionally biased region" description="Basic residues" evidence="14">
    <location>
        <begin position="202"/>
        <end position="215"/>
    </location>
</feature>
<feature type="binding site" evidence="13">
    <location>
        <position position="675"/>
    </location>
    <ligand>
        <name>(6S)-NADPHX</name>
        <dbReference type="ChEBI" id="CHEBI:64076"/>
    </ligand>
</feature>
<comment type="similarity">
    <text evidence="13">Belongs to the NnrD/CARKD family.</text>
</comment>
<feature type="compositionally biased region" description="Low complexity" evidence="14">
    <location>
        <begin position="740"/>
        <end position="749"/>
    </location>
</feature>
<dbReference type="Gene3D" id="3.90.470.20">
    <property type="entry name" value="4'-phosphopantetheinyl transferase domain"/>
    <property type="match status" value="1"/>
</dbReference>
<dbReference type="EMBL" id="BSUZ01000001">
    <property type="protein sequence ID" value="GMA88092.1"/>
    <property type="molecule type" value="Genomic_DNA"/>
</dbReference>
<dbReference type="SUPFAM" id="SSF56214">
    <property type="entry name" value="4'-phosphopantetheinyl transferase"/>
    <property type="match status" value="1"/>
</dbReference>
<dbReference type="Gene3D" id="3.40.1190.20">
    <property type="match status" value="1"/>
</dbReference>
<comment type="cofactor">
    <cofactor evidence="1">
        <name>K(+)</name>
        <dbReference type="ChEBI" id="CHEBI:29103"/>
    </cofactor>
</comment>
<feature type="region of interest" description="Disordered" evidence="14">
    <location>
        <begin position="706"/>
        <end position="766"/>
    </location>
</feature>
<dbReference type="Pfam" id="PF03853">
    <property type="entry name" value="YjeF_N"/>
    <property type="match status" value="1"/>
</dbReference>
<comment type="catalytic activity">
    <reaction evidence="11 13">
        <text>(6S)-NADHX + ADP = AMP + phosphate + NADH + H(+)</text>
        <dbReference type="Rhea" id="RHEA:32223"/>
        <dbReference type="ChEBI" id="CHEBI:15378"/>
        <dbReference type="ChEBI" id="CHEBI:43474"/>
        <dbReference type="ChEBI" id="CHEBI:57945"/>
        <dbReference type="ChEBI" id="CHEBI:64074"/>
        <dbReference type="ChEBI" id="CHEBI:456215"/>
        <dbReference type="ChEBI" id="CHEBI:456216"/>
        <dbReference type="EC" id="4.2.1.136"/>
    </reaction>
</comment>
<comment type="function">
    <text evidence="13">Catalyzes the dehydration of the S-form of NAD(P)HX at the expense of ADP, which is converted to AMP. Together with NAD(P)HX epimerase, which catalyzes the epimerization of the S- and R-forms, the enzyme allows the repair of both epimers of NAD(P)HX, a damaged form of NAD(P)H that is a result of enzymatic or heat-dependent hydration.</text>
</comment>
<keyword evidence="8 13" id="KW-0520">NAD</keyword>
<accession>A0ABQ6JIM1</accession>
<comment type="cofactor">
    <cofactor evidence="13">
        <name>Mg(2+)</name>
        <dbReference type="ChEBI" id="CHEBI:18420"/>
    </cofactor>
</comment>
<evidence type="ECO:0000256" key="6">
    <source>
        <dbReference type="ARBA" id="ARBA00022840"/>
    </source>
</evidence>
<comment type="caution">
    <text evidence="17">The sequence shown here is derived from an EMBL/GenBank/DDBJ whole genome shotgun (WGS) entry which is preliminary data.</text>
</comment>
<evidence type="ECO:0000259" key="15">
    <source>
        <dbReference type="PROSITE" id="PS51383"/>
    </source>
</evidence>
<keyword evidence="6 13" id="KW-0067">ATP-binding</keyword>
<evidence type="ECO:0000256" key="12">
    <source>
        <dbReference type="ARBA" id="ARBA00049209"/>
    </source>
</evidence>
<protein>
    <recommendedName>
        <fullName evidence="13">ADP-dependent (S)-NAD(P)H-hydrate dehydratase</fullName>
        <ecNumber evidence="13">4.2.1.136</ecNumber>
    </recommendedName>
    <alternativeName>
        <fullName evidence="13">ADP-dependent NAD(P)HX dehydratase</fullName>
    </alternativeName>
</protein>
<dbReference type="PROSITE" id="PS51385">
    <property type="entry name" value="YJEF_N"/>
    <property type="match status" value="1"/>
</dbReference>
<evidence type="ECO:0000256" key="14">
    <source>
        <dbReference type="SAM" id="MobiDB-lite"/>
    </source>
</evidence>
<evidence type="ECO:0000256" key="13">
    <source>
        <dbReference type="HAMAP-Rule" id="MF_01965"/>
    </source>
</evidence>
<dbReference type="Pfam" id="PF01648">
    <property type="entry name" value="ACPS"/>
    <property type="match status" value="1"/>
</dbReference>
<evidence type="ECO:0000256" key="9">
    <source>
        <dbReference type="ARBA" id="ARBA00023239"/>
    </source>
</evidence>
<feature type="region of interest" description="Disordered" evidence="14">
    <location>
        <begin position="174"/>
        <end position="245"/>
    </location>
</feature>
<organism evidence="17 18">
    <name type="scientific">Angustibacter aerolatus</name>
    <dbReference type="NCBI Taxonomy" id="1162965"/>
    <lineage>
        <taxon>Bacteria</taxon>
        <taxon>Bacillati</taxon>
        <taxon>Actinomycetota</taxon>
        <taxon>Actinomycetes</taxon>
        <taxon>Kineosporiales</taxon>
        <taxon>Kineosporiaceae</taxon>
    </lineage>
</organism>
<evidence type="ECO:0000256" key="5">
    <source>
        <dbReference type="ARBA" id="ARBA00022741"/>
    </source>
</evidence>
<dbReference type="InterPro" id="IPR008278">
    <property type="entry name" value="4-PPantetheinyl_Trfase_dom"/>
</dbReference>
<evidence type="ECO:0000256" key="1">
    <source>
        <dbReference type="ARBA" id="ARBA00001958"/>
    </source>
</evidence>
<comment type="catalytic activity">
    <reaction evidence="12 13">
        <text>(6S)-NADPHX + ADP = AMP + phosphate + NADPH + H(+)</text>
        <dbReference type="Rhea" id="RHEA:32235"/>
        <dbReference type="ChEBI" id="CHEBI:15378"/>
        <dbReference type="ChEBI" id="CHEBI:43474"/>
        <dbReference type="ChEBI" id="CHEBI:57783"/>
        <dbReference type="ChEBI" id="CHEBI:64076"/>
        <dbReference type="ChEBI" id="CHEBI:456215"/>
        <dbReference type="ChEBI" id="CHEBI:456216"/>
        <dbReference type="EC" id="4.2.1.136"/>
    </reaction>
</comment>
<dbReference type="InterPro" id="IPR004443">
    <property type="entry name" value="YjeF_N_dom"/>
</dbReference>
<dbReference type="InterPro" id="IPR029056">
    <property type="entry name" value="Ribokinase-like"/>
</dbReference>
<keyword evidence="18" id="KW-1185">Reference proteome</keyword>
<dbReference type="Gene3D" id="3.40.50.10490">
    <property type="entry name" value="Glucose-6-phosphate isomerase like protein, domain 1"/>
    <property type="match status" value="1"/>
</dbReference>
<dbReference type="Proteomes" id="UP001157017">
    <property type="component" value="Unassembled WGS sequence"/>
</dbReference>
<dbReference type="PANTHER" id="PTHR12592:SF0">
    <property type="entry name" value="ATP-DEPENDENT (S)-NAD(P)H-HYDRATE DEHYDRATASE"/>
    <property type="match status" value="1"/>
</dbReference>
<evidence type="ECO:0000256" key="2">
    <source>
        <dbReference type="ARBA" id="ARBA00006001"/>
    </source>
</evidence>
<comment type="similarity">
    <text evidence="3">In the C-terminal section; belongs to the NnrD/CARKD family.</text>
</comment>
<evidence type="ECO:0000256" key="4">
    <source>
        <dbReference type="ARBA" id="ARBA00022679"/>
    </source>
</evidence>
<name>A0ABQ6JIM1_9ACTN</name>
<feature type="binding site" evidence="13">
    <location>
        <position position="556"/>
    </location>
    <ligand>
        <name>(6S)-NADPHX</name>
        <dbReference type="ChEBI" id="CHEBI:64076"/>
    </ligand>
</feature>
<gene>
    <name evidence="13" type="primary">nnrD</name>
    <name evidence="17" type="ORF">GCM10025868_33420</name>
</gene>
<keyword evidence="7 13" id="KW-0521">NADP</keyword>
<keyword evidence="9 13" id="KW-0456">Lyase</keyword>
<feature type="compositionally biased region" description="Basic residues" evidence="14">
    <location>
        <begin position="756"/>
        <end position="766"/>
    </location>
</feature>
<evidence type="ECO:0000259" key="16">
    <source>
        <dbReference type="PROSITE" id="PS51385"/>
    </source>
</evidence>
<sequence>MFCVVPSPRGRDSLHGKVVSNIQEIRARGARTIVIAEEGDTDVLPYADTLIEVPQTPTLLAPLVTTVPLQVFACEWRWPRATTSTSRATWPSPSPSSDRRVIVGVGIDVVDVERFGRTLERTPALRLRLFTEAERALGLNSLAARFAAKEALAKALGAPPGLHWTDATVVRTEHGRPEPAGHRHRRRPGRGPGRDVAARVAVARRGHRERRRGRRVALTPPRRVATSGRSGGPEQPLVASRPDAGQGGRVIDAYEVEDVRAAERRVMATVPDGALMQRAAAALAVTVAREPRSRRGRVVGARVVLLVGPGDNGGDALWAGARLAGRGVRVDAVLVADRAHEAGLQALRAAGGRVTHLADAPDDVLTRADVVLDGVLGIGGRPGVDEAVTARWALVPEHALRVAVDLPSGADVASGERPAAVLEADLTVTFGSAKPSLLLPPASTAAGRVEVVDIGTRPALVGTPPAVTRLDAADLAAAWPVPRAATDKYRRGVLGVVAGGRQYTGAAVLATGAAVQAGVGMVRYVGPPEPTEQVRSRWPEVVPGGGRVQAWVLGPGVDPAADDGQADAIREALASGLPCLVDAGALSLLPERVEGQVLLTPHAGELATLLTARAGRAVAREQVEAAPLRHAREAAALTGATVLIKGGTTLVVPVAGTVRSQADGPPWLATAGSGDVLAGLTGTLLAAGLTPWTPGPWVPRCTAGPAHGRRAGAGQRRVGAARDPGDGGRAAARGRRRDAPGGAPRAGAVNHESHLGRRGRLTHWRA</sequence>
<evidence type="ECO:0000256" key="3">
    <source>
        <dbReference type="ARBA" id="ARBA00009524"/>
    </source>
</evidence>
<keyword evidence="4" id="KW-0808">Transferase</keyword>
<feature type="binding site" evidence="13">
    <location>
        <begin position="645"/>
        <end position="649"/>
    </location>
    <ligand>
        <name>AMP</name>
        <dbReference type="ChEBI" id="CHEBI:456215"/>
    </ligand>
</feature>
<feature type="domain" description="YjeF C-terminal" evidence="15">
    <location>
        <begin position="471"/>
        <end position="766"/>
    </location>
</feature>
<dbReference type="PANTHER" id="PTHR12592">
    <property type="entry name" value="ATP-DEPENDENT (S)-NAD(P)H-HYDRATE DEHYDRATASE FAMILY MEMBER"/>
    <property type="match status" value="1"/>
</dbReference>
<feature type="domain" description="YjeF N-terminal" evidence="16">
    <location>
        <begin position="259"/>
        <end position="462"/>
    </location>
</feature>
<dbReference type="InterPro" id="IPR046348">
    <property type="entry name" value="SIS_dom_sf"/>
</dbReference>
<feature type="compositionally biased region" description="Low complexity" evidence="14">
    <location>
        <begin position="712"/>
        <end position="722"/>
    </location>
</feature>
<feature type="binding site" evidence="13">
    <location>
        <position position="602"/>
    </location>
    <ligand>
        <name>(6S)-NADPHX</name>
        <dbReference type="ChEBI" id="CHEBI:64076"/>
    </ligand>
</feature>
<dbReference type="SUPFAM" id="SSF53613">
    <property type="entry name" value="Ribokinase-like"/>
    <property type="match status" value="1"/>
</dbReference>
<dbReference type="CDD" id="cd01171">
    <property type="entry name" value="YXKO-related"/>
    <property type="match status" value="1"/>
</dbReference>
<dbReference type="InterPro" id="IPR000631">
    <property type="entry name" value="CARKD"/>
</dbReference>
<comment type="similarity">
    <text evidence="2">In the N-terminal section; belongs to the NnrE/AIBP family.</text>
</comment>
<dbReference type="NCBIfam" id="NF000832">
    <property type="entry name" value="PRK00070.3-2"/>
    <property type="match status" value="1"/>
</dbReference>
<evidence type="ECO:0000256" key="10">
    <source>
        <dbReference type="ARBA" id="ARBA00025153"/>
    </source>
</evidence>
<dbReference type="HAMAP" id="MF_01965">
    <property type="entry name" value="NADHX_dehydratase"/>
    <property type="match status" value="1"/>
</dbReference>
<dbReference type="InterPro" id="IPR036652">
    <property type="entry name" value="YjeF_N_dom_sf"/>
</dbReference>
<keyword evidence="5 13" id="KW-0547">Nucleotide-binding</keyword>
<feature type="binding site" evidence="13">
    <location>
        <position position="674"/>
    </location>
    <ligand>
        <name>AMP</name>
        <dbReference type="ChEBI" id="CHEBI:456215"/>
    </ligand>
</feature>